<dbReference type="GO" id="GO:0008305">
    <property type="term" value="C:integrin complex"/>
    <property type="evidence" value="ECO:0007669"/>
    <property type="project" value="TreeGrafter"/>
</dbReference>
<keyword evidence="17" id="KW-1185">Reference proteome</keyword>
<evidence type="ECO:0000256" key="6">
    <source>
        <dbReference type="ARBA" id="ARBA00022737"/>
    </source>
</evidence>
<comment type="subcellular location">
    <subcellularLocation>
        <location evidence="1">Membrane</location>
        <topology evidence="1">Single-pass type I membrane protein</topology>
    </subcellularLocation>
</comment>
<gene>
    <name evidence="16" type="ORF">JOB18_024039</name>
</gene>
<keyword evidence="11" id="KW-0675">Receptor</keyword>
<evidence type="ECO:0000256" key="1">
    <source>
        <dbReference type="ARBA" id="ARBA00004479"/>
    </source>
</evidence>
<dbReference type="InterPro" id="IPR013649">
    <property type="entry name" value="Integrin_alpha_Ig-like_1"/>
</dbReference>
<dbReference type="Pfam" id="PF20805">
    <property type="entry name" value="Integrin_A_Ig_2"/>
    <property type="match status" value="1"/>
</dbReference>
<dbReference type="InterPro" id="IPR048285">
    <property type="entry name" value="Integrin_alpha_Ig-like_2"/>
</dbReference>
<keyword evidence="7" id="KW-0130">Cell adhesion</keyword>
<dbReference type="SMART" id="SM00327">
    <property type="entry name" value="VWA"/>
    <property type="match status" value="1"/>
</dbReference>
<dbReference type="GO" id="GO:0007160">
    <property type="term" value="P:cell-matrix adhesion"/>
    <property type="evidence" value="ECO:0007669"/>
    <property type="project" value="TreeGrafter"/>
</dbReference>
<feature type="repeat" description="FG-GAP" evidence="13">
    <location>
        <begin position="720"/>
        <end position="778"/>
    </location>
</feature>
<dbReference type="Pfam" id="PF00092">
    <property type="entry name" value="VWA"/>
    <property type="match status" value="1"/>
</dbReference>
<keyword evidence="4 14" id="KW-0812">Transmembrane</keyword>
<evidence type="ECO:0000256" key="4">
    <source>
        <dbReference type="ARBA" id="ARBA00022692"/>
    </source>
</evidence>
<dbReference type="InterPro" id="IPR018184">
    <property type="entry name" value="Integrin_alpha_C_CS"/>
</dbReference>
<dbReference type="PROSITE" id="PS00242">
    <property type="entry name" value="INTEGRIN_ALPHA"/>
    <property type="match status" value="1"/>
</dbReference>
<keyword evidence="5" id="KW-0732">Signal</keyword>
<dbReference type="GO" id="GO:0098609">
    <property type="term" value="P:cell-cell adhesion"/>
    <property type="evidence" value="ECO:0007669"/>
    <property type="project" value="TreeGrafter"/>
</dbReference>
<keyword evidence="9 16" id="KW-0401">Integrin</keyword>
<sequence>MATPPPAPPPPSLQTHNAPPVGFNCEGVSVFRMHRSYQPLKPVTNRYLQQRWDQNNYENHRRKVSFALPTVDNRGTRTPAHVQLKLKKLQLQDERLSTIDRDNRLLASRLTSIVSSKGLVDQHNQYHLRSLNIDKRREELLLVSRQNQAIYQRLTSRQSEYRRQLWLDDWERAERLRDNISQYPRGLADKRCRAPEQRRKRVKQLDDLHCFNFDSKNFKIFSGSKEAQFGYTVQQHEAGGRQWLLVGAPFESTGAQQTGDVFRCPLDTRDSSNCSRLNLGKLSLDDVSERKDQMRLGMTLTSSPKDGSFVTCGPLWSHECGSSLYSTGICSRVSRTFRLSHTIAPALQRCETFMDIVIVLDGSNSIYPWYEVQDFLINILHKFYIGPGQTQVGVVQYGSTVVHEFTLGDYETVEEVVEAARSIDQRGGEETRTALGINVARSEAFKRGGRRGAQKVMIVITDGESHDSPQLVQAVADSERDNITMYAIAVLGYYNRRGINPEAFLKEIKFIASDPDEKHFFNVTDESALKDIVDALGERIFTLEGTSSHGRGFGLQMAQAGFSSHLVKDGVLLGAVGAYDWNGAVLKETKHGKVVPPKSAYQDEFPEDLKNHGAYLGYSVGSLVSSRGAQLYVAGAPRFNHTGKVIVFTLKNNGNLTILQALLGEQIGSYFGSELLSMDVDVDGQTDVLLVAAPMYYSQGWERGRVYVYSVTPQTSFVLQGALEVSDRSQNSRLGSALAQIPDMNGDGFRELVVGAPLEDDHQGAVYVFYGQDKSLQRQYRQRLSAAGFSAGLQYFGQSVHGVMDANADGLVDLAVGALGAAVMIWSRGVVRIEAKLTFEPEKINIFNKDCSRGGKEVTCMSVTVCLSPDSRTKTRSKTRTEVALWFSLTLDERRFPPRAVLDESDRHQLKNLLLPTGVKSCQRLSFSVQETTDYGRPIAVVLETGMQDPDEGLVLDPDWPNVLRAELPFWNGCEQEDTCVPDLVLHSHTDLMDVQQFCSSKDQASWSLCCHQGALPGSVFVVETGRRGIVVFARLENRGENAYGAAVHISTSPNLLFSSLIVKDQSDVQIDCYNSLDNQTFCNVSAPFMKSMSQISFRLEFQFSRSVFLDHAQVVMATTSEGQEGFPDDNINDISLLLLYQTELLFTRDTNTHRFEIQTSPSASSSWDQLDSSTHTFNLTYCIQNLGFFSVDNVHFRCDIWAVTGQNNQLVNITDYSIEQVAGSHCTLPQLGTTNQVKDEDLSPLSQLNHTNSMSLVVQCGLNLTTSRQVKVTLRGKLQLPALLAVNFRSLELLTAASIQLEATSPMFLQEDRPVRQIVLELRKEEGHSVPFWIILGSSLGGLLLLALLVLALWKLGFFSRHRRQEEEERPVANGKAAEEL</sequence>
<dbReference type="InterPro" id="IPR029488">
    <property type="entry name" value="Hmw/CFAP97"/>
</dbReference>
<evidence type="ECO:0000313" key="17">
    <source>
        <dbReference type="Proteomes" id="UP000693946"/>
    </source>
</evidence>
<proteinExistence type="inferred from homology"/>
<feature type="repeat" description="FG-GAP" evidence="13">
    <location>
        <begin position="782"/>
        <end position="842"/>
    </location>
</feature>
<dbReference type="GO" id="GO:0033627">
    <property type="term" value="P:cell adhesion mediated by integrin"/>
    <property type="evidence" value="ECO:0007669"/>
    <property type="project" value="TreeGrafter"/>
</dbReference>
<dbReference type="InterPro" id="IPR013517">
    <property type="entry name" value="FG-GAP"/>
</dbReference>
<dbReference type="GO" id="GO:0009897">
    <property type="term" value="C:external side of plasma membrane"/>
    <property type="evidence" value="ECO:0007669"/>
    <property type="project" value="TreeGrafter"/>
</dbReference>
<dbReference type="Pfam" id="PF01839">
    <property type="entry name" value="FG-GAP"/>
    <property type="match status" value="1"/>
</dbReference>
<protein>
    <submittedName>
        <fullName evidence="16">Integrin alpha-11-like</fullName>
    </submittedName>
</protein>
<organism evidence="16 17">
    <name type="scientific">Solea senegalensis</name>
    <name type="common">Senegalese sole</name>
    <dbReference type="NCBI Taxonomy" id="28829"/>
    <lineage>
        <taxon>Eukaryota</taxon>
        <taxon>Metazoa</taxon>
        <taxon>Chordata</taxon>
        <taxon>Craniata</taxon>
        <taxon>Vertebrata</taxon>
        <taxon>Euteleostomi</taxon>
        <taxon>Actinopterygii</taxon>
        <taxon>Neopterygii</taxon>
        <taxon>Teleostei</taxon>
        <taxon>Neoteleostei</taxon>
        <taxon>Acanthomorphata</taxon>
        <taxon>Carangaria</taxon>
        <taxon>Pleuronectiformes</taxon>
        <taxon>Pleuronectoidei</taxon>
        <taxon>Soleidae</taxon>
        <taxon>Solea</taxon>
    </lineage>
</organism>
<dbReference type="FunFam" id="1.20.5.930:FF:000005">
    <property type="entry name" value="Integrin, alpha 10"/>
    <property type="match status" value="1"/>
</dbReference>
<reference evidence="16 17" key="1">
    <citation type="journal article" date="2021" name="Sci. Rep.">
        <title>Chromosome anchoring in Senegalese sole (Solea senegalensis) reveals sex-associated markers and genome rearrangements in flatfish.</title>
        <authorList>
            <person name="Guerrero-Cozar I."/>
            <person name="Gomez-Garrido J."/>
            <person name="Berbel C."/>
            <person name="Martinez-Blanch J.F."/>
            <person name="Alioto T."/>
            <person name="Claros M.G."/>
            <person name="Gagnaire P.A."/>
            <person name="Manchado M."/>
        </authorList>
    </citation>
    <scope>NUCLEOTIDE SEQUENCE [LARGE SCALE GENOMIC DNA]</scope>
    <source>
        <strain evidence="16">Sse05_10M</strain>
    </source>
</reference>
<feature type="repeat" description="FG-GAP" evidence="13">
    <location>
        <begin position="215"/>
        <end position="273"/>
    </location>
</feature>
<dbReference type="Proteomes" id="UP000693946">
    <property type="component" value="Linkage Group LG10"/>
</dbReference>
<dbReference type="Pfam" id="PF08441">
    <property type="entry name" value="Integrin_A_Ig_1"/>
    <property type="match status" value="1"/>
</dbReference>
<dbReference type="PROSITE" id="PS50234">
    <property type="entry name" value="VWFA"/>
    <property type="match status" value="1"/>
</dbReference>
<dbReference type="GO" id="GO:0005178">
    <property type="term" value="F:integrin binding"/>
    <property type="evidence" value="ECO:0007669"/>
    <property type="project" value="TreeGrafter"/>
</dbReference>
<dbReference type="PROSITE" id="PS51470">
    <property type="entry name" value="FG_GAP"/>
    <property type="match status" value="4"/>
</dbReference>
<keyword evidence="6" id="KW-0677">Repeat</keyword>
<feature type="repeat" description="FG-GAP" evidence="13">
    <location>
        <begin position="657"/>
        <end position="718"/>
    </location>
</feature>
<evidence type="ECO:0000256" key="11">
    <source>
        <dbReference type="ARBA" id="ARBA00023170"/>
    </source>
</evidence>
<accession>A0AAV6SZI0</accession>
<dbReference type="Pfam" id="PF13879">
    <property type="entry name" value="Hmw_CFAP97"/>
    <property type="match status" value="1"/>
</dbReference>
<evidence type="ECO:0000256" key="14">
    <source>
        <dbReference type="SAM" id="Phobius"/>
    </source>
</evidence>
<dbReference type="PANTHER" id="PTHR23220:SF21">
    <property type="entry name" value="INTEGRIN ALPHA-11"/>
    <property type="match status" value="1"/>
</dbReference>
<evidence type="ECO:0000256" key="7">
    <source>
        <dbReference type="ARBA" id="ARBA00022889"/>
    </source>
</evidence>
<dbReference type="EMBL" id="JAGKHQ010000002">
    <property type="protein sequence ID" value="KAG7522513.1"/>
    <property type="molecule type" value="Genomic_DNA"/>
</dbReference>
<comment type="similarity">
    <text evidence="3">Belongs to the CFAP97 family.</text>
</comment>
<evidence type="ECO:0000256" key="3">
    <source>
        <dbReference type="ARBA" id="ARBA00008315"/>
    </source>
</evidence>
<dbReference type="GO" id="GO:0007229">
    <property type="term" value="P:integrin-mediated signaling pathway"/>
    <property type="evidence" value="ECO:0007669"/>
    <property type="project" value="UniProtKB-KW"/>
</dbReference>
<comment type="similarity">
    <text evidence="2">Belongs to the integrin alpha chain family.</text>
</comment>
<evidence type="ECO:0000256" key="10">
    <source>
        <dbReference type="ARBA" id="ARBA00023136"/>
    </source>
</evidence>
<dbReference type="CDD" id="cd01469">
    <property type="entry name" value="vWA_integrins_alpha_subunit"/>
    <property type="match status" value="1"/>
</dbReference>
<feature type="domain" description="VWFA" evidence="15">
    <location>
        <begin position="355"/>
        <end position="536"/>
    </location>
</feature>
<name>A0AAV6SZI0_SOLSE</name>
<dbReference type="SMART" id="SM00191">
    <property type="entry name" value="Int_alpha"/>
    <property type="match status" value="5"/>
</dbReference>
<dbReference type="PANTHER" id="PTHR23220">
    <property type="entry name" value="INTEGRIN ALPHA"/>
    <property type="match status" value="1"/>
</dbReference>
<dbReference type="FunFam" id="2.130.10.130:FF:000004">
    <property type="entry name" value="Integrin subunit alpha 10"/>
    <property type="match status" value="1"/>
</dbReference>
<evidence type="ECO:0000256" key="8">
    <source>
        <dbReference type="ARBA" id="ARBA00022989"/>
    </source>
</evidence>
<keyword evidence="12" id="KW-0325">Glycoprotein</keyword>
<evidence type="ECO:0000256" key="2">
    <source>
        <dbReference type="ARBA" id="ARBA00008054"/>
    </source>
</evidence>
<evidence type="ECO:0000256" key="5">
    <source>
        <dbReference type="ARBA" id="ARBA00022729"/>
    </source>
</evidence>
<evidence type="ECO:0000256" key="9">
    <source>
        <dbReference type="ARBA" id="ARBA00023037"/>
    </source>
</evidence>
<dbReference type="FunFam" id="3.40.50.410:FF:000012">
    <property type="entry name" value="Integrin, alpha 10"/>
    <property type="match status" value="1"/>
</dbReference>
<dbReference type="InterPro" id="IPR013519">
    <property type="entry name" value="Int_alpha_beta-p"/>
</dbReference>
<keyword evidence="10 14" id="KW-0472">Membrane</keyword>
<comment type="caution">
    <text evidence="16">The sequence shown here is derived from an EMBL/GenBank/DDBJ whole genome shotgun (WGS) entry which is preliminary data.</text>
</comment>
<feature type="transmembrane region" description="Helical" evidence="14">
    <location>
        <begin position="1333"/>
        <end position="1355"/>
    </location>
</feature>
<evidence type="ECO:0000256" key="13">
    <source>
        <dbReference type="PROSITE-ProRule" id="PRU00803"/>
    </source>
</evidence>
<evidence type="ECO:0000259" key="15">
    <source>
        <dbReference type="PROSITE" id="PS50234"/>
    </source>
</evidence>
<keyword evidence="8 14" id="KW-1133">Transmembrane helix</keyword>
<evidence type="ECO:0000313" key="16">
    <source>
        <dbReference type="EMBL" id="KAG7522513.1"/>
    </source>
</evidence>
<evidence type="ECO:0000256" key="12">
    <source>
        <dbReference type="ARBA" id="ARBA00023180"/>
    </source>
</evidence>
<dbReference type="InterPro" id="IPR002035">
    <property type="entry name" value="VWF_A"/>
</dbReference>